<keyword evidence="1" id="KW-0732">Signal</keyword>
<proteinExistence type="predicted"/>
<protein>
    <submittedName>
        <fullName evidence="2">Uncharacterized protein</fullName>
    </submittedName>
</protein>
<evidence type="ECO:0000256" key="1">
    <source>
        <dbReference type="SAM" id="SignalP"/>
    </source>
</evidence>
<evidence type="ECO:0000313" key="3">
    <source>
        <dbReference type="Proteomes" id="UP001157006"/>
    </source>
</evidence>
<organism evidence="2 3">
    <name type="scientific">Vicia faba</name>
    <name type="common">Broad bean</name>
    <name type="synonym">Faba vulgaris</name>
    <dbReference type="NCBI Taxonomy" id="3906"/>
    <lineage>
        <taxon>Eukaryota</taxon>
        <taxon>Viridiplantae</taxon>
        <taxon>Streptophyta</taxon>
        <taxon>Embryophyta</taxon>
        <taxon>Tracheophyta</taxon>
        <taxon>Spermatophyta</taxon>
        <taxon>Magnoliopsida</taxon>
        <taxon>eudicotyledons</taxon>
        <taxon>Gunneridae</taxon>
        <taxon>Pentapetalae</taxon>
        <taxon>rosids</taxon>
        <taxon>fabids</taxon>
        <taxon>Fabales</taxon>
        <taxon>Fabaceae</taxon>
        <taxon>Papilionoideae</taxon>
        <taxon>50 kb inversion clade</taxon>
        <taxon>NPAAA clade</taxon>
        <taxon>Hologalegina</taxon>
        <taxon>IRL clade</taxon>
        <taxon>Fabeae</taxon>
        <taxon>Vicia</taxon>
    </lineage>
</organism>
<dbReference type="Proteomes" id="UP001157006">
    <property type="component" value="Chromosome 2"/>
</dbReference>
<gene>
    <name evidence="2" type="ORF">VFH_II054960</name>
</gene>
<keyword evidence="3" id="KW-1185">Reference proteome</keyword>
<sequence length="177" mass="20552">MVQVQSLHGLIIFLAPPLFVMDSCRHIEQTLKRRRWRSITSKIFLDKKNSKYAKNIQPSLRVWAKIILGCICQKPSTKTLDNINVNEKVIACKIILAKDFPTFYLARFPEINPSIIKPVFALKADYSDPVVKKKRKLSKKYIYDDAFKLSKKLKTIFSKEASKFCPKNQNNFVYGCF</sequence>
<reference evidence="2 3" key="1">
    <citation type="submission" date="2023-01" db="EMBL/GenBank/DDBJ databases">
        <authorList>
            <person name="Kreplak J."/>
        </authorList>
    </citation>
    <scope>NUCLEOTIDE SEQUENCE [LARGE SCALE GENOMIC DNA]</scope>
</reference>
<accession>A0AAV0ZLS3</accession>
<feature type="chain" id="PRO_5043538812" evidence="1">
    <location>
        <begin position="23"/>
        <end position="177"/>
    </location>
</feature>
<dbReference type="AlphaFoldDB" id="A0AAV0ZLS3"/>
<evidence type="ECO:0000313" key="2">
    <source>
        <dbReference type="EMBL" id="CAI8596867.1"/>
    </source>
</evidence>
<feature type="signal peptide" evidence="1">
    <location>
        <begin position="1"/>
        <end position="22"/>
    </location>
</feature>
<name>A0AAV0ZLS3_VICFA</name>
<dbReference type="EMBL" id="OX451737">
    <property type="protein sequence ID" value="CAI8596867.1"/>
    <property type="molecule type" value="Genomic_DNA"/>
</dbReference>